<dbReference type="EMBL" id="PFPA01000029">
    <property type="protein sequence ID" value="PIZ88214.1"/>
    <property type="molecule type" value="Genomic_DNA"/>
</dbReference>
<comment type="caution">
    <text evidence="1">The sequence shown here is derived from an EMBL/GenBank/DDBJ whole genome shotgun (WGS) entry which is preliminary data.</text>
</comment>
<dbReference type="PANTHER" id="PTHR42685:SF18">
    <property type="entry name" value="DIGERANYLGERANYLGLYCEROPHOSPHOLIPID REDUCTASE"/>
    <property type="match status" value="1"/>
</dbReference>
<dbReference type="Proteomes" id="UP000230081">
    <property type="component" value="Unassembled WGS sequence"/>
</dbReference>
<dbReference type="AlphaFoldDB" id="A0A2M7UW60"/>
<dbReference type="InterPro" id="IPR050407">
    <property type="entry name" value="Geranylgeranyl_reductase"/>
</dbReference>
<dbReference type="Gene3D" id="3.50.50.60">
    <property type="entry name" value="FAD/NAD(P)-binding domain"/>
    <property type="match status" value="2"/>
</dbReference>
<sequence length="368" mass="43054">MRKKLIKIAGGGLAGLTTAINLAKAGYQVEVYEKCSKIGEHYKENPQMLPNWFAQEDVVKELEKCNIKINWLNKIEEVEIRLNNQKIVFYGKDIPVGYTVLRGGEKSLEKDLAQQAKNLGVRIITNSPVKVNFPHSKIDIIATGFSEPLTIGYGRVYKGEFEPNKVKVFLNSSYTPTVGYCYFFPHNNNRATIKISKKITEKNINLKENFQRFQKDFFLQEIKEENFLYEFSSLRSFKILKSAKFGSSLLVGEAAGFQDELFRFGIRYAILSGYLAAKSIIEGLDYDFLWKRQFLKEFQKIAKVRKIFENLKRKKFSVLPENSKIYIEIEKFKRFWLSKKFGLLLRFPFFYQNLFFNKFFLQTFLKIF</sequence>
<evidence type="ECO:0008006" key="3">
    <source>
        <dbReference type="Google" id="ProtNLM"/>
    </source>
</evidence>
<dbReference type="PANTHER" id="PTHR42685">
    <property type="entry name" value="GERANYLGERANYL DIPHOSPHATE REDUCTASE"/>
    <property type="match status" value="1"/>
</dbReference>
<gene>
    <name evidence="1" type="ORF">COX91_01355</name>
</gene>
<organism evidence="1 2">
    <name type="scientific">Candidatus Nealsonbacteria bacterium CG_4_10_14_0_2_um_filter_39_15</name>
    <dbReference type="NCBI Taxonomy" id="1974681"/>
    <lineage>
        <taxon>Bacteria</taxon>
        <taxon>Candidatus Nealsoniibacteriota</taxon>
    </lineage>
</organism>
<reference evidence="2" key="1">
    <citation type="submission" date="2017-09" db="EMBL/GenBank/DDBJ databases">
        <title>Depth-based differentiation of microbial function through sediment-hosted aquifers and enrichment of novel symbionts in the deep terrestrial subsurface.</title>
        <authorList>
            <person name="Probst A.J."/>
            <person name="Ladd B."/>
            <person name="Jarett J.K."/>
            <person name="Geller-Mcgrath D.E."/>
            <person name="Sieber C.M.K."/>
            <person name="Emerson J.B."/>
            <person name="Anantharaman K."/>
            <person name="Thomas B.C."/>
            <person name="Malmstrom R."/>
            <person name="Stieglmeier M."/>
            <person name="Klingl A."/>
            <person name="Woyke T."/>
            <person name="Ryan C.M."/>
            <person name="Banfield J.F."/>
        </authorList>
    </citation>
    <scope>NUCLEOTIDE SEQUENCE [LARGE SCALE GENOMIC DNA]</scope>
</reference>
<dbReference type="Pfam" id="PF13450">
    <property type="entry name" value="NAD_binding_8"/>
    <property type="match status" value="1"/>
</dbReference>
<proteinExistence type="predicted"/>
<dbReference type="SUPFAM" id="SSF51905">
    <property type="entry name" value="FAD/NAD(P)-binding domain"/>
    <property type="match status" value="1"/>
</dbReference>
<name>A0A2M7UW60_9BACT</name>
<evidence type="ECO:0000313" key="2">
    <source>
        <dbReference type="Proteomes" id="UP000230081"/>
    </source>
</evidence>
<dbReference type="InterPro" id="IPR036188">
    <property type="entry name" value="FAD/NAD-bd_sf"/>
</dbReference>
<protein>
    <recommendedName>
        <fullName evidence="3">NAD(P)/FAD-dependent oxidoreductase</fullName>
    </recommendedName>
</protein>
<accession>A0A2M7UW60</accession>
<evidence type="ECO:0000313" key="1">
    <source>
        <dbReference type="EMBL" id="PIZ88214.1"/>
    </source>
</evidence>